<sequence>MDMSSNRSQITKLLLILGSICFIHAIPSTILRSKRQTHIYDESLKQYARPHPRTRIMTGTIGRYAPHEWPNWYTRTLSKWNGEFHLGPYHPNDVLYEKYQRLKNQILNSNKLLPRQ</sequence>
<organism evidence="1 2">
    <name type="scientific">Onchocerca flexuosa</name>
    <dbReference type="NCBI Taxonomy" id="387005"/>
    <lineage>
        <taxon>Eukaryota</taxon>
        <taxon>Metazoa</taxon>
        <taxon>Ecdysozoa</taxon>
        <taxon>Nematoda</taxon>
        <taxon>Chromadorea</taxon>
        <taxon>Rhabditida</taxon>
        <taxon>Spirurina</taxon>
        <taxon>Spiruromorpha</taxon>
        <taxon>Filarioidea</taxon>
        <taxon>Onchocercidae</taxon>
        <taxon>Onchocerca</taxon>
    </lineage>
</organism>
<gene>
    <name evidence="1" type="ORF">X798_06271</name>
</gene>
<dbReference type="EMBL" id="KZ270067">
    <property type="protein sequence ID" value="OZC06730.1"/>
    <property type="molecule type" value="Genomic_DNA"/>
</dbReference>
<evidence type="ECO:0000313" key="2">
    <source>
        <dbReference type="Proteomes" id="UP000242913"/>
    </source>
</evidence>
<protein>
    <submittedName>
        <fullName evidence="1">Uncharacterized protein</fullName>
    </submittedName>
</protein>
<dbReference type="OrthoDB" id="5773239at2759"/>
<dbReference type="AlphaFoldDB" id="A0A238BPX6"/>
<accession>A0A238BPX6</accession>
<keyword evidence="2" id="KW-1185">Reference proteome</keyword>
<proteinExistence type="predicted"/>
<dbReference type="Proteomes" id="UP000242913">
    <property type="component" value="Unassembled WGS sequence"/>
</dbReference>
<name>A0A238BPX6_9BILA</name>
<reference evidence="1 2" key="1">
    <citation type="submission" date="2015-12" db="EMBL/GenBank/DDBJ databases">
        <title>Draft genome of the nematode, Onchocerca flexuosa.</title>
        <authorList>
            <person name="Mitreva M."/>
        </authorList>
    </citation>
    <scope>NUCLEOTIDE SEQUENCE [LARGE SCALE GENOMIC DNA]</scope>
    <source>
        <strain evidence="1">Red Deer</strain>
    </source>
</reference>
<evidence type="ECO:0000313" key="1">
    <source>
        <dbReference type="EMBL" id="OZC06730.1"/>
    </source>
</evidence>